<dbReference type="PROSITE" id="PS50102">
    <property type="entry name" value="RRM"/>
    <property type="match status" value="1"/>
</dbReference>
<organism evidence="8 9">
    <name type="scientific">Tropilaelaps mercedesae</name>
    <dbReference type="NCBI Taxonomy" id="418985"/>
    <lineage>
        <taxon>Eukaryota</taxon>
        <taxon>Metazoa</taxon>
        <taxon>Ecdysozoa</taxon>
        <taxon>Arthropoda</taxon>
        <taxon>Chelicerata</taxon>
        <taxon>Arachnida</taxon>
        <taxon>Acari</taxon>
        <taxon>Parasitiformes</taxon>
        <taxon>Mesostigmata</taxon>
        <taxon>Gamasina</taxon>
        <taxon>Dermanyssoidea</taxon>
        <taxon>Laelapidae</taxon>
        <taxon>Tropilaelaps</taxon>
    </lineage>
</organism>
<dbReference type="InterPro" id="IPR050825">
    <property type="entry name" value="RBM42_RBP45_47-like"/>
</dbReference>
<keyword evidence="3 5" id="KW-0694">RNA-binding</keyword>
<evidence type="ECO:0000259" key="7">
    <source>
        <dbReference type="PROSITE" id="PS50102"/>
    </source>
</evidence>
<evidence type="ECO:0000256" key="2">
    <source>
        <dbReference type="ARBA" id="ARBA00015192"/>
    </source>
</evidence>
<dbReference type="Proteomes" id="UP000192247">
    <property type="component" value="Unassembled WGS sequence"/>
</dbReference>
<dbReference type="OrthoDB" id="1749473at2759"/>
<dbReference type="GO" id="GO:0003729">
    <property type="term" value="F:mRNA binding"/>
    <property type="evidence" value="ECO:0007669"/>
    <property type="project" value="InterPro"/>
</dbReference>
<sequence>MEGEQRRRQIEEEMARFEQEILQLQRNLAASVAGLRPPPMPPMMMPPKPPPLMSTKPPSQTHPPHIIPPDPSILMGPTESSMMGMPPPPPEQLMMGMPPMGMAPKPPMMGMPPRPPSMMVQSRGRPPSHQQHQQHAMYMSMRPSQLSPTPELAGPPPNDAKPAVTVYSAPPKKAADLEADEILAALQKAEAELREAKNNSSLTNEKANSGAVSHPVAQSSHKGGQIVSSPGSVTTAHGNVVGSTSAAASTGPQLVPAGNGGEEGPRKKGKKVIRMAGQQVWEDSSLSDWDPDDFRIFCGDLGNDVTDDMLTRVFSKYPTFVRAKVIRDKRTNKSKGYGFVSFKEPQGFIKAMRELNGKYVGSRPIKLRKSTWNERNIDVVKKKIKDKQKLGLL</sequence>
<feature type="region of interest" description="Disordered" evidence="6">
    <location>
        <begin position="33"/>
        <end position="71"/>
    </location>
</feature>
<dbReference type="Gene3D" id="3.30.70.330">
    <property type="match status" value="1"/>
</dbReference>
<evidence type="ECO:0000313" key="9">
    <source>
        <dbReference type="Proteomes" id="UP000192247"/>
    </source>
</evidence>
<evidence type="ECO:0000256" key="3">
    <source>
        <dbReference type="ARBA" id="ARBA00022884"/>
    </source>
</evidence>
<feature type="region of interest" description="Disordered" evidence="6">
    <location>
        <begin position="194"/>
        <end position="269"/>
    </location>
</feature>
<feature type="compositionally biased region" description="Low complexity" evidence="6">
    <location>
        <begin position="53"/>
        <end position="64"/>
    </location>
</feature>
<feature type="compositionally biased region" description="Polar residues" evidence="6">
    <location>
        <begin position="198"/>
        <end position="252"/>
    </location>
</feature>
<dbReference type="InParanoid" id="A0A1V9XYG6"/>
<dbReference type="CDD" id="cd12383">
    <property type="entry name" value="RRM_RBM42"/>
    <property type="match status" value="1"/>
</dbReference>
<feature type="compositionally biased region" description="Pro residues" evidence="6">
    <location>
        <begin position="36"/>
        <end position="52"/>
    </location>
</feature>
<dbReference type="InterPro" id="IPR034215">
    <property type="entry name" value="RBM42_RRM"/>
</dbReference>
<dbReference type="InterPro" id="IPR012677">
    <property type="entry name" value="Nucleotide-bd_a/b_plait_sf"/>
</dbReference>
<dbReference type="AlphaFoldDB" id="A0A1V9XYG6"/>
<feature type="domain" description="RRM" evidence="7">
    <location>
        <begin position="294"/>
        <end position="372"/>
    </location>
</feature>
<reference evidence="8 9" key="1">
    <citation type="journal article" date="2017" name="Gigascience">
        <title>Draft genome of the honey bee ectoparasitic mite, Tropilaelaps mercedesae, is shaped by the parasitic life history.</title>
        <authorList>
            <person name="Dong X."/>
            <person name="Armstrong S.D."/>
            <person name="Xia D."/>
            <person name="Makepeace B.L."/>
            <person name="Darby A.C."/>
            <person name="Kadowaki T."/>
        </authorList>
    </citation>
    <scope>NUCLEOTIDE SEQUENCE [LARGE SCALE GENOMIC DNA]</scope>
    <source>
        <strain evidence="8">Wuxi-XJTLU</strain>
    </source>
</reference>
<gene>
    <name evidence="8" type="ORF">BIW11_02727</name>
</gene>
<dbReference type="Pfam" id="PF00076">
    <property type="entry name" value="RRM_1"/>
    <property type="match status" value="1"/>
</dbReference>
<dbReference type="SUPFAM" id="SSF54928">
    <property type="entry name" value="RNA-binding domain, RBD"/>
    <property type="match status" value="1"/>
</dbReference>
<accession>A0A1V9XYG6</accession>
<name>A0A1V9XYG6_9ACAR</name>
<evidence type="ECO:0000256" key="4">
    <source>
        <dbReference type="ARBA" id="ARBA00030574"/>
    </source>
</evidence>
<evidence type="ECO:0000256" key="1">
    <source>
        <dbReference type="ARBA" id="ARBA00007408"/>
    </source>
</evidence>
<keyword evidence="9" id="KW-1185">Reference proteome</keyword>
<proteinExistence type="inferred from homology"/>
<dbReference type="EMBL" id="MNPL01002194">
    <property type="protein sequence ID" value="OQR78463.1"/>
    <property type="molecule type" value="Genomic_DNA"/>
</dbReference>
<comment type="similarity">
    <text evidence="1">Belongs to the RRM RBM42 family.</text>
</comment>
<evidence type="ECO:0000313" key="8">
    <source>
        <dbReference type="EMBL" id="OQR78463.1"/>
    </source>
</evidence>
<feature type="region of interest" description="Disordered" evidence="6">
    <location>
        <begin position="141"/>
        <end position="165"/>
    </location>
</feature>
<dbReference type="SMART" id="SM00360">
    <property type="entry name" value="RRM"/>
    <property type="match status" value="1"/>
</dbReference>
<dbReference type="STRING" id="418985.A0A1V9XYG6"/>
<dbReference type="PANTHER" id="PTHR47640">
    <property type="entry name" value="TRNA SELENOCYSTEINE 1-ASSOCIATED PROTEIN 1-RELATED-RELATED"/>
    <property type="match status" value="1"/>
</dbReference>
<evidence type="ECO:0000256" key="6">
    <source>
        <dbReference type="SAM" id="MobiDB-lite"/>
    </source>
</evidence>
<protein>
    <recommendedName>
        <fullName evidence="2">RNA-binding protein 42</fullName>
    </recommendedName>
    <alternativeName>
        <fullName evidence="4">RNA-binding motif protein 42</fullName>
    </alternativeName>
</protein>
<comment type="caution">
    <text evidence="8">The sequence shown here is derived from an EMBL/GenBank/DDBJ whole genome shotgun (WGS) entry which is preliminary data.</text>
</comment>
<dbReference type="PANTHER" id="PTHR47640:SF11">
    <property type="entry name" value="RNA-BINDING PROTEIN 42"/>
    <property type="match status" value="1"/>
</dbReference>
<evidence type="ECO:0000256" key="5">
    <source>
        <dbReference type="PROSITE-ProRule" id="PRU00176"/>
    </source>
</evidence>
<dbReference type="InterPro" id="IPR035979">
    <property type="entry name" value="RBD_domain_sf"/>
</dbReference>
<dbReference type="InterPro" id="IPR000504">
    <property type="entry name" value="RRM_dom"/>
</dbReference>